<dbReference type="InterPro" id="IPR013766">
    <property type="entry name" value="Thioredoxin_domain"/>
</dbReference>
<evidence type="ECO:0000313" key="7">
    <source>
        <dbReference type="EMBL" id="MFD2553116.1"/>
    </source>
</evidence>
<keyword evidence="2" id="KW-0201">Cytochrome c-type biogenesis</keyword>
<name>A0ABW5L067_9SPHI</name>
<keyword evidence="4" id="KW-0676">Redox-active center</keyword>
<feature type="domain" description="Thioredoxin" evidence="6">
    <location>
        <begin position="307"/>
        <end position="447"/>
    </location>
</feature>
<comment type="subcellular location">
    <subcellularLocation>
        <location evidence="1">Cell envelope</location>
    </subcellularLocation>
</comment>
<accession>A0ABW5L067</accession>
<evidence type="ECO:0000256" key="1">
    <source>
        <dbReference type="ARBA" id="ARBA00004196"/>
    </source>
</evidence>
<dbReference type="PROSITE" id="PS00194">
    <property type="entry name" value="THIOREDOXIN_1"/>
    <property type="match status" value="1"/>
</dbReference>
<reference evidence="8" key="1">
    <citation type="journal article" date="2019" name="Int. J. Syst. Evol. Microbiol.">
        <title>The Global Catalogue of Microorganisms (GCM) 10K type strain sequencing project: providing services to taxonomists for standard genome sequencing and annotation.</title>
        <authorList>
            <consortium name="The Broad Institute Genomics Platform"/>
            <consortium name="The Broad Institute Genome Sequencing Center for Infectious Disease"/>
            <person name="Wu L."/>
            <person name="Ma J."/>
        </authorList>
    </citation>
    <scope>NUCLEOTIDE SEQUENCE [LARGE SCALE GENOMIC DNA]</scope>
    <source>
        <strain evidence="8">KCTC 52298</strain>
    </source>
</reference>
<dbReference type="PROSITE" id="PS51352">
    <property type="entry name" value="THIOREDOXIN_2"/>
    <property type="match status" value="1"/>
</dbReference>
<dbReference type="InterPro" id="IPR050553">
    <property type="entry name" value="Thioredoxin_ResA/DsbE_sf"/>
</dbReference>
<evidence type="ECO:0000256" key="2">
    <source>
        <dbReference type="ARBA" id="ARBA00022748"/>
    </source>
</evidence>
<dbReference type="Pfam" id="PF08534">
    <property type="entry name" value="Redoxin"/>
    <property type="match status" value="1"/>
</dbReference>
<proteinExistence type="predicted"/>
<dbReference type="CDD" id="cd02966">
    <property type="entry name" value="TlpA_like_family"/>
    <property type="match status" value="1"/>
</dbReference>
<feature type="signal peptide" evidence="5">
    <location>
        <begin position="1"/>
        <end position="20"/>
    </location>
</feature>
<evidence type="ECO:0000313" key="8">
    <source>
        <dbReference type="Proteomes" id="UP001597440"/>
    </source>
</evidence>
<dbReference type="Gene3D" id="3.40.30.10">
    <property type="entry name" value="Glutaredoxin"/>
    <property type="match status" value="1"/>
</dbReference>
<keyword evidence="3" id="KW-1015">Disulfide bond</keyword>
<protein>
    <submittedName>
        <fullName evidence="7">TlpA family protein disulfide reductase</fullName>
    </submittedName>
</protein>
<dbReference type="PANTHER" id="PTHR42852">
    <property type="entry name" value="THIOL:DISULFIDE INTERCHANGE PROTEIN DSBE"/>
    <property type="match status" value="1"/>
</dbReference>
<organism evidence="7 8">
    <name type="scientific">Sphingobacterium tabacisoli</name>
    <dbReference type="NCBI Taxonomy" id="2044855"/>
    <lineage>
        <taxon>Bacteria</taxon>
        <taxon>Pseudomonadati</taxon>
        <taxon>Bacteroidota</taxon>
        <taxon>Sphingobacteriia</taxon>
        <taxon>Sphingobacteriales</taxon>
        <taxon>Sphingobacteriaceae</taxon>
        <taxon>Sphingobacterium</taxon>
    </lineage>
</organism>
<gene>
    <name evidence="7" type="ORF">ACFSQW_01845</name>
</gene>
<evidence type="ECO:0000256" key="5">
    <source>
        <dbReference type="SAM" id="SignalP"/>
    </source>
</evidence>
<dbReference type="PANTHER" id="PTHR42852:SF6">
    <property type="entry name" value="THIOL:DISULFIDE INTERCHANGE PROTEIN DSBE"/>
    <property type="match status" value="1"/>
</dbReference>
<dbReference type="Proteomes" id="UP001597440">
    <property type="component" value="Unassembled WGS sequence"/>
</dbReference>
<keyword evidence="5" id="KW-0732">Signal</keyword>
<sequence>MIKKIVLMFVAAITTVMAIAQTASNINGTLDSAPYRKVSLFRIYNGRLVEIATSTPDQEGRFGFRFTPTYEGLYMVGTGTSQNQQGLHRFYFKGGEDLNVKISKEGYELVGKNSKENQALYGWDKQSANFKDKGTNLAGMSTYVDFFPEVEAFKGNVAKIAKSVKTGNAKFDALFPTVVDFDFAYYTISYLYMPRSAHPKKEDMSAYYTSFNADQYLKDELLQLPYGDRFLSILVFKKIDLATKPDFDQQVAAIPSKTLKGQFIVNRLEGSRSYNDFLEMSEQYKDYFTLEEQQQRVVAVGAKLVETKTGVPAFKFAYPDIDGKKIALDDLKGKVVLVDLWATWCGPCRAEEPHWEKLNEEYKDKEVVFVGVSVDQDKPKWEEYVKTKSMKGIQIHAGSGNDLSNAYKVTGIPRYILIDKAGNLITADSPRPSDPKLKALLDEWLKK</sequence>
<dbReference type="InterPro" id="IPR013740">
    <property type="entry name" value="Redoxin"/>
</dbReference>
<dbReference type="InterPro" id="IPR036249">
    <property type="entry name" value="Thioredoxin-like_sf"/>
</dbReference>
<feature type="chain" id="PRO_5045694351" evidence="5">
    <location>
        <begin position="21"/>
        <end position="447"/>
    </location>
</feature>
<evidence type="ECO:0000256" key="3">
    <source>
        <dbReference type="ARBA" id="ARBA00023157"/>
    </source>
</evidence>
<keyword evidence="8" id="KW-1185">Reference proteome</keyword>
<evidence type="ECO:0000259" key="6">
    <source>
        <dbReference type="PROSITE" id="PS51352"/>
    </source>
</evidence>
<dbReference type="SUPFAM" id="SSF52833">
    <property type="entry name" value="Thioredoxin-like"/>
    <property type="match status" value="1"/>
</dbReference>
<dbReference type="RefSeq" id="WP_246512761.1">
    <property type="nucleotide sequence ID" value="NZ_JAEQMU010000009.1"/>
</dbReference>
<dbReference type="EMBL" id="JBHULD010000003">
    <property type="protein sequence ID" value="MFD2553116.1"/>
    <property type="molecule type" value="Genomic_DNA"/>
</dbReference>
<comment type="caution">
    <text evidence="7">The sequence shown here is derived from an EMBL/GenBank/DDBJ whole genome shotgun (WGS) entry which is preliminary data.</text>
</comment>
<evidence type="ECO:0000256" key="4">
    <source>
        <dbReference type="ARBA" id="ARBA00023284"/>
    </source>
</evidence>
<dbReference type="InterPro" id="IPR017937">
    <property type="entry name" value="Thioredoxin_CS"/>
</dbReference>